<evidence type="ECO:0000256" key="3">
    <source>
        <dbReference type="ARBA" id="ARBA00022722"/>
    </source>
</evidence>
<dbReference type="STRING" id="857290.HMPREF9156_00267"/>
<dbReference type="Gene3D" id="3.30.420.140">
    <property type="entry name" value="YqgF/RNase H-like domain"/>
    <property type="match status" value="1"/>
</dbReference>
<dbReference type="HAMAP" id="MF_00651">
    <property type="entry name" value="Nuclease_YqgF"/>
    <property type="match status" value="1"/>
</dbReference>
<dbReference type="Proteomes" id="UP000006415">
    <property type="component" value="Unassembled WGS sequence"/>
</dbReference>
<dbReference type="NCBIfam" id="TIGR00250">
    <property type="entry name" value="RNAse_H_YqgF"/>
    <property type="match status" value="1"/>
</dbReference>
<dbReference type="SUPFAM" id="SSF53098">
    <property type="entry name" value="Ribonuclease H-like"/>
    <property type="match status" value="1"/>
</dbReference>
<accession>J0DGQ3</accession>
<dbReference type="eggNOG" id="COG0816">
    <property type="taxonomic scope" value="Bacteria"/>
</dbReference>
<dbReference type="PANTHER" id="PTHR33317">
    <property type="entry name" value="POLYNUCLEOTIDYL TRANSFERASE, RIBONUCLEASE H-LIKE SUPERFAMILY PROTEIN"/>
    <property type="match status" value="1"/>
</dbReference>
<comment type="similarity">
    <text evidence="5">Belongs to the YqgF HJR family.</text>
</comment>
<evidence type="ECO:0000313" key="7">
    <source>
        <dbReference type="EMBL" id="EJD65503.1"/>
    </source>
</evidence>
<dbReference type="GO" id="GO:0000967">
    <property type="term" value="P:rRNA 5'-end processing"/>
    <property type="evidence" value="ECO:0007669"/>
    <property type="project" value="UniProtKB-UniRule"/>
</dbReference>
<keyword evidence="4 5" id="KW-0378">Hydrolase</keyword>
<sequence>MSAGGIWMGLDPGNSRIGVALSDPELSFAHPDRNIAVSGDYFYALDDVIALIEDNNVQHVVVGYPLQLDGNEGRSAKKARRFSEAVSRRLAADGYDASVELKDERMTTVSAHAQLHEAGMGMRRHRQAVDQQAAVIILQSALDSYRSSVSPQGS</sequence>
<dbReference type="HOGENOM" id="CLU_098240_0_0_11"/>
<evidence type="ECO:0000256" key="5">
    <source>
        <dbReference type="HAMAP-Rule" id="MF_00651"/>
    </source>
</evidence>
<protein>
    <recommendedName>
        <fullName evidence="5">Putative pre-16S rRNA nuclease</fullName>
        <ecNumber evidence="5">3.1.-.-</ecNumber>
    </recommendedName>
</protein>
<name>J0DGQ3_9BIFI</name>
<keyword evidence="2 5" id="KW-0690">Ribosome biogenesis</keyword>
<keyword evidence="1 5" id="KW-0963">Cytoplasm</keyword>
<comment type="function">
    <text evidence="5">Could be a nuclease involved in processing of the 5'-end of pre-16S rRNA.</text>
</comment>
<evidence type="ECO:0000313" key="8">
    <source>
        <dbReference type="Proteomes" id="UP000006415"/>
    </source>
</evidence>
<gene>
    <name evidence="7" type="ORF">HMPREF9156_00267</name>
</gene>
<reference evidence="7 8" key="1">
    <citation type="submission" date="2012-01" db="EMBL/GenBank/DDBJ databases">
        <title>The Genome Sequence of Scardovia wiggsiae F0424.</title>
        <authorList>
            <consortium name="The Broad Institute Genome Sequencing Platform"/>
            <person name="Earl A."/>
            <person name="Ward D."/>
            <person name="Feldgarden M."/>
            <person name="Gevers D."/>
            <person name="Izard J."/>
            <person name="Ganesan A."/>
            <person name="Baranova O.V."/>
            <person name="Blanton J.M."/>
            <person name="Tanner A.C."/>
            <person name="Mathney J."/>
            <person name="Dewhirst F.E."/>
            <person name="Young S.K."/>
            <person name="Zeng Q."/>
            <person name="Gargeya S."/>
            <person name="Fitzgerald M."/>
            <person name="Haas B."/>
            <person name="Abouelleil A."/>
            <person name="Alvarado L."/>
            <person name="Arachchi H.M."/>
            <person name="Berlin A."/>
            <person name="Chapman S.B."/>
            <person name="Gearin G."/>
            <person name="Goldberg J."/>
            <person name="Griggs A."/>
            <person name="Gujja S."/>
            <person name="Hansen M."/>
            <person name="Heiman D."/>
            <person name="Howarth C."/>
            <person name="Larimer J."/>
            <person name="Lui A."/>
            <person name="MacDonald P.J.P."/>
            <person name="McCowen C."/>
            <person name="Montmayeur A."/>
            <person name="Murphy C."/>
            <person name="Neiman D."/>
            <person name="Pearson M."/>
            <person name="Priest M."/>
            <person name="Roberts A."/>
            <person name="Saif S."/>
            <person name="Shea T."/>
            <person name="Sisk P."/>
            <person name="Stolte C."/>
            <person name="Sykes S."/>
            <person name="Wortman J."/>
            <person name="Nusbaum C."/>
            <person name="Birren B."/>
        </authorList>
    </citation>
    <scope>NUCLEOTIDE SEQUENCE [LARGE SCALE GENOMIC DNA]</scope>
    <source>
        <strain evidence="7 8">F0424</strain>
    </source>
</reference>
<dbReference type="InterPro" id="IPR006641">
    <property type="entry name" value="YqgF/RNaseH-like_dom"/>
</dbReference>
<dbReference type="Pfam" id="PF03652">
    <property type="entry name" value="RuvX"/>
    <property type="match status" value="1"/>
</dbReference>
<dbReference type="InterPro" id="IPR005227">
    <property type="entry name" value="YqgF"/>
</dbReference>
<dbReference type="EMBL" id="AGZS01000001">
    <property type="protein sequence ID" value="EJD65503.1"/>
    <property type="molecule type" value="Genomic_DNA"/>
</dbReference>
<evidence type="ECO:0000256" key="2">
    <source>
        <dbReference type="ARBA" id="ARBA00022517"/>
    </source>
</evidence>
<keyword evidence="3 5" id="KW-0540">Nuclease</keyword>
<evidence type="ECO:0000256" key="1">
    <source>
        <dbReference type="ARBA" id="ARBA00022490"/>
    </source>
</evidence>
<feature type="domain" description="YqgF/RNase H-like" evidence="6">
    <location>
        <begin position="5"/>
        <end position="111"/>
    </location>
</feature>
<dbReference type="SMART" id="SM00732">
    <property type="entry name" value="YqgFc"/>
    <property type="match status" value="1"/>
</dbReference>
<dbReference type="EC" id="3.1.-.-" evidence="5"/>
<dbReference type="InterPro" id="IPR037027">
    <property type="entry name" value="YqgF/RNaseH-like_dom_sf"/>
</dbReference>
<organism evidence="7 8">
    <name type="scientific">Scardovia wiggsiae F0424</name>
    <dbReference type="NCBI Taxonomy" id="857290"/>
    <lineage>
        <taxon>Bacteria</taxon>
        <taxon>Bacillati</taxon>
        <taxon>Actinomycetota</taxon>
        <taxon>Actinomycetes</taxon>
        <taxon>Bifidobacteriales</taxon>
        <taxon>Bifidobacteriaceae</taxon>
        <taxon>Scardovia</taxon>
    </lineage>
</organism>
<dbReference type="InterPro" id="IPR012337">
    <property type="entry name" value="RNaseH-like_sf"/>
</dbReference>
<dbReference type="GO" id="GO:0004518">
    <property type="term" value="F:nuclease activity"/>
    <property type="evidence" value="ECO:0007669"/>
    <property type="project" value="UniProtKB-KW"/>
</dbReference>
<dbReference type="AlphaFoldDB" id="J0DGQ3"/>
<dbReference type="PANTHER" id="PTHR33317:SF4">
    <property type="entry name" value="POLYNUCLEOTIDYL TRANSFERASE, RIBONUCLEASE H-LIKE SUPERFAMILY PROTEIN"/>
    <property type="match status" value="1"/>
</dbReference>
<dbReference type="GO" id="GO:0016788">
    <property type="term" value="F:hydrolase activity, acting on ester bonds"/>
    <property type="evidence" value="ECO:0007669"/>
    <property type="project" value="UniProtKB-UniRule"/>
</dbReference>
<keyword evidence="8" id="KW-1185">Reference proteome</keyword>
<dbReference type="GO" id="GO:0005829">
    <property type="term" value="C:cytosol"/>
    <property type="evidence" value="ECO:0007669"/>
    <property type="project" value="TreeGrafter"/>
</dbReference>
<comment type="caution">
    <text evidence="7">The sequence shown here is derived from an EMBL/GenBank/DDBJ whole genome shotgun (WGS) entry which is preliminary data.</text>
</comment>
<proteinExistence type="inferred from homology"/>
<evidence type="ECO:0000259" key="6">
    <source>
        <dbReference type="SMART" id="SM00732"/>
    </source>
</evidence>
<dbReference type="CDD" id="cd16964">
    <property type="entry name" value="YqgF"/>
    <property type="match status" value="1"/>
</dbReference>
<comment type="subcellular location">
    <subcellularLocation>
        <location evidence="5">Cytoplasm</location>
    </subcellularLocation>
</comment>
<evidence type="ECO:0000256" key="4">
    <source>
        <dbReference type="ARBA" id="ARBA00022801"/>
    </source>
</evidence>